<evidence type="ECO:0000313" key="2">
    <source>
        <dbReference type="Proteomes" id="UP000595917"/>
    </source>
</evidence>
<accession>A0A7T7XPE3</accession>
<dbReference type="EMBL" id="CP067089">
    <property type="protein sequence ID" value="QQO09952.1"/>
    <property type="molecule type" value="Genomic_DNA"/>
</dbReference>
<dbReference type="RefSeq" id="WP_215627256.1">
    <property type="nucleotide sequence ID" value="NZ_CP067089.2"/>
</dbReference>
<gene>
    <name evidence="1" type="ORF">JFL75_03295</name>
</gene>
<organism evidence="1 2">
    <name type="scientific">Breznakiella homolactica</name>
    <dbReference type="NCBI Taxonomy" id="2798577"/>
    <lineage>
        <taxon>Bacteria</taxon>
        <taxon>Pseudomonadati</taxon>
        <taxon>Spirochaetota</taxon>
        <taxon>Spirochaetia</taxon>
        <taxon>Spirochaetales</taxon>
        <taxon>Breznakiellaceae</taxon>
        <taxon>Breznakiella</taxon>
    </lineage>
</organism>
<name>A0A7T7XPE3_9SPIR</name>
<reference evidence="1" key="1">
    <citation type="submission" date="2021-01" db="EMBL/GenBank/DDBJ databases">
        <title>Description of Breznakiella homolactica.</title>
        <authorList>
            <person name="Song Y."/>
            <person name="Brune A."/>
        </authorList>
    </citation>
    <scope>NUCLEOTIDE SEQUENCE</scope>
    <source>
        <strain evidence="1">RmG30</strain>
    </source>
</reference>
<protein>
    <submittedName>
        <fullName evidence="1">Uncharacterized protein</fullName>
    </submittedName>
</protein>
<keyword evidence="2" id="KW-1185">Reference proteome</keyword>
<dbReference type="KEGG" id="bhc:JFL75_03295"/>
<dbReference type="AlphaFoldDB" id="A0A7T7XPE3"/>
<sequence length="354" mass="40337">MENGKNLELLYQYASGYNFTAFAELFAELVSAVPAEELADAYMMRGQIKLFAADESFQKDLDTAGDIRGEPRFPCLNIQWQPGGPNRFVVFSKAPEALQRFSRTLPRGYEKLTSWYGEAGGGMVRQMQSEILYFSGNFSDAAVLSQEQYERNREQGTDALMSLYVLFRCYLATGAFEKAKLCMAEMAGIAEAHPDCIDSYEVIRDWVNLTTGWSGDTPRFHYVPNGESLPVLEDRLAAIRNGISRLGPSEEPFAEFARTSYPESYTMRQYYMDIFQSMHWLKVADHTQTEFYFLRAYHVAAASGLIMPFVEYGKQIIPLLQHIRSSGTDCPEDWISMILSLAEQYEKCLNVYRI</sequence>
<dbReference type="Proteomes" id="UP000595917">
    <property type="component" value="Chromosome"/>
</dbReference>
<proteinExistence type="predicted"/>
<evidence type="ECO:0000313" key="1">
    <source>
        <dbReference type="EMBL" id="QQO09952.1"/>
    </source>
</evidence>